<keyword evidence="3" id="KW-1185">Reference proteome</keyword>
<dbReference type="RefSeq" id="WP_120745132.1">
    <property type="nucleotide sequence ID" value="NZ_RBAH01000001.1"/>
</dbReference>
<feature type="domain" description="PPM-type phosphatase" evidence="1">
    <location>
        <begin position="30"/>
        <end position="254"/>
    </location>
</feature>
<name>A0A3B0CRQ5_9BACL</name>
<organism evidence="2 3">
    <name type="scientific">Paenibacillus ginsengarvi</name>
    <dbReference type="NCBI Taxonomy" id="400777"/>
    <lineage>
        <taxon>Bacteria</taxon>
        <taxon>Bacillati</taxon>
        <taxon>Bacillota</taxon>
        <taxon>Bacilli</taxon>
        <taxon>Bacillales</taxon>
        <taxon>Paenibacillaceae</taxon>
        <taxon>Paenibacillus</taxon>
    </lineage>
</organism>
<reference evidence="2 3" key="1">
    <citation type="journal article" date="2007" name="Int. J. Syst. Evol. Microbiol.">
        <title>Paenibacillus ginsengarvi sp. nov., isolated from soil from ginseng cultivation.</title>
        <authorList>
            <person name="Yoon M.H."/>
            <person name="Ten L.N."/>
            <person name="Im W.T."/>
        </authorList>
    </citation>
    <scope>NUCLEOTIDE SEQUENCE [LARGE SCALE GENOMIC DNA]</scope>
    <source>
        <strain evidence="2 3">KCTC 13059</strain>
    </source>
</reference>
<dbReference type="Gene3D" id="3.60.40.10">
    <property type="entry name" value="PPM-type phosphatase domain"/>
    <property type="match status" value="1"/>
</dbReference>
<protein>
    <submittedName>
        <fullName evidence="2">Serine/threonine protein phosphatase</fullName>
    </submittedName>
</protein>
<dbReference type="OrthoDB" id="1755431at2"/>
<comment type="caution">
    <text evidence="2">The sequence shown here is derived from an EMBL/GenBank/DDBJ whole genome shotgun (WGS) entry which is preliminary data.</text>
</comment>
<accession>A0A3B0CRQ5</accession>
<proteinExistence type="predicted"/>
<dbReference type="Proteomes" id="UP000282311">
    <property type="component" value="Unassembled WGS sequence"/>
</dbReference>
<dbReference type="EMBL" id="RBAH01000001">
    <property type="protein sequence ID" value="RKN86424.1"/>
    <property type="molecule type" value="Genomic_DNA"/>
</dbReference>
<dbReference type="InterPro" id="IPR036457">
    <property type="entry name" value="PPM-type-like_dom_sf"/>
</dbReference>
<dbReference type="AlphaFoldDB" id="A0A3B0CRQ5"/>
<sequence>MNIVHYSKPSPQKKEGEDAIVLNPAARVYGVMDGVTPIVDYRDEDGHNGAYLASNTIRVYLERLQGSINLKESMVAANGAIRQAMLDSGIDLNVKHGLWASCFAAAYVDETGGISYAQIGDCMAIARYADGRVQVLTENRVSGVAARAKVKRAKEREMGKTVEDESYFENVHARIVYHRTFMANTAEGYGVANGTPEMESYIQAGVVPAEGLTHLLLISDGMFHPGLPLETTMERIVQEGFEPYVEQVEAAEKEKGMNPDDRSAVLFTF</sequence>
<gene>
    <name evidence="2" type="ORF">D7M11_00175</name>
</gene>
<dbReference type="InterPro" id="IPR001932">
    <property type="entry name" value="PPM-type_phosphatase-like_dom"/>
</dbReference>
<evidence type="ECO:0000259" key="1">
    <source>
        <dbReference type="Pfam" id="PF13672"/>
    </source>
</evidence>
<dbReference type="Pfam" id="PF13672">
    <property type="entry name" value="PP2C_2"/>
    <property type="match status" value="1"/>
</dbReference>
<evidence type="ECO:0000313" key="2">
    <source>
        <dbReference type="EMBL" id="RKN86424.1"/>
    </source>
</evidence>
<evidence type="ECO:0000313" key="3">
    <source>
        <dbReference type="Proteomes" id="UP000282311"/>
    </source>
</evidence>